<dbReference type="RefSeq" id="WP_326569317.1">
    <property type="nucleotide sequence ID" value="NZ_CP142149.1"/>
</dbReference>
<dbReference type="PANTHER" id="PTHR35568">
    <property type="entry name" value="TRANSCRIPTIONAL REGULATOR DAUR"/>
    <property type="match status" value="1"/>
</dbReference>
<reference evidence="3 4" key="1">
    <citation type="journal article" date="2015" name="Int. J. Syst. Evol. Microbiol.">
        <title>Amycolatopsis rhabdoformis sp. nov., an actinomycete isolated from a tropical forest soil.</title>
        <authorList>
            <person name="Souza W.R."/>
            <person name="Silva R.E."/>
            <person name="Goodfellow M."/>
            <person name="Busarakam K."/>
            <person name="Figueiro F.S."/>
            <person name="Ferreira D."/>
            <person name="Rodrigues-Filho E."/>
            <person name="Moraes L.A.B."/>
            <person name="Zucchi T.D."/>
        </authorList>
    </citation>
    <scope>NUCLEOTIDE SEQUENCE [LARGE SCALE GENOMIC DNA]</scope>
    <source>
        <strain evidence="3 4">NCIMB 14900</strain>
    </source>
</reference>
<feature type="compositionally biased region" description="Basic and acidic residues" evidence="1">
    <location>
        <begin position="21"/>
        <end position="33"/>
    </location>
</feature>
<feature type="region of interest" description="Disordered" evidence="1">
    <location>
        <begin position="1"/>
        <end position="38"/>
    </location>
</feature>
<dbReference type="PANTHER" id="PTHR35568:SF1">
    <property type="entry name" value="TRANSCRIPTIONAL REGULATOR DAUR"/>
    <property type="match status" value="1"/>
</dbReference>
<accession>A0ABZ1IAB0</accession>
<dbReference type="InterPro" id="IPR039446">
    <property type="entry name" value="DauR-like"/>
</dbReference>
<protein>
    <submittedName>
        <fullName evidence="3">Helix-turn-helix domain-containing protein</fullName>
    </submittedName>
</protein>
<proteinExistence type="predicted"/>
<keyword evidence="4" id="KW-1185">Reference proteome</keyword>
<evidence type="ECO:0000259" key="2">
    <source>
        <dbReference type="Pfam" id="PF13309"/>
    </source>
</evidence>
<evidence type="ECO:0000313" key="3">
    <source>
        <dbReference type="EMBL" id="WSE30370.1"/>
    </source>
</evidence>
<dbReference type="SUPFAM" id="SSF89957">
    <property type="entry name" value="MTH1187/YkoF-like"/>
    <property type="match status" value="1"/>
</dbReference>
<evidence type="ECO:0000256" key="1">
    <source>
        <dbReference type="SAM" id="MobiDB-lite"/>
    </source>
</evidence>
<evidence type="ECO:0000313" key="4">
    <source>
        <dbReference type="Proteomes" id="UP001330812"/>
    </source>
</evidence>
<dbReference type="Proteomes" id="UP001330812">
    <property type="component" value="Chromosome"/>
</dbReference>
<organism evidence="3 4">
    <name type="scientific">Amycolatopsis rhabdoformis</name>
    <dbReference type="NCBI Taxonomy" id="1448059"/>
    <lineage>
        <taxon>Bacteria</taxon>
        <taxon>Bacillati</taxon>
        <taxon>Actinomycetota</taxon>
        <taxon>Actinomycetes</taxon>
        <taxon>Pseudonocardiales</taxon>
        <taxon>Pseudonocardiaceae</taxon>
        <taxon>Amycolatopsis</taxon>
    </lineage>
</organism>
<dbReference type="InterPro" id="IPR039445">
    <property type="entry name" value="DauR-like_HTH"/>
</dbReference>
<sequence>MELEAEFTSEPFQGEGAPPEHAVRARDAAREAGLDTDFGPLGTLARGSADQLVNALPAIARAALEGGATRVTVQLRRTDEPAPTPPVELNTALARLIADVERELGAKLGDLDRPDKQRAVRLLRERGAFSLRKSVSAVAEALGVTRFTVYNYLNREVD</sequence>
<name>A0ABZ1IAB0_9PSEU</name>
<gene>
    <name evidence="3" type="ORF">VSH64_47575</name>
</gene>
<dbReference type="EMBL" id="CP142149">
    <property type="protein sequence ID" value="WSE30370.1"/>
    <property type="molecule type" value="Genomic_DNA"/>
</dbReference>
<dbReference type="Pfam" id="PF13309">
    <property type="entry name" value="HTH_22"/>
    <property type="match status" value="1"/>
</dbReference>
<dbReference type="InterPro" id="IPR029756">
    <property type="entry name" value="MTH1187/YkoF-like"/>
</dbReference>
<feature type="domain" description="Transcriptional regulator DauR-like HTH" evidence="2">
    <location>
        <begin position="93"/>
        <end position="154"/>
    </location>
</feature>